<accession>A0AA96WJS8</accession>
<reference evidence="1" key="1">
    <citation type="submission" date="2020-05" db="EMBL/GenBank/DDBJ databases">
        <authorList>
            <person name="Zhu T."/>
            <person name="Keshari N."/>
            <person name="Lu X."/>
        </authorList>
    </citation>
    <scope>NUCLEOTIDE SEQUENCE</scope>
    <source>
        <strain evidence="1">NK1-12</strain>
    </source>
</reference>
<dbReference type="PANTHER" id="PTHR35724:SF1">
    <property type="entry name" value="PROTEIN CHLORORESPIRATORY REDUCTION 6, CHLOROPLASTIC"/>
    <property type="match status" value="1"/>
</dbReference>
<dbReference type="NCBIfam" id="NF038024">
    <property type="entry name" value="CRR6_slr1097"/>
    <property type="match status" value="1"/>
</dbReference>
<dbReference type="EMBL" id="CP053586">
    <property type="protein sequence ID" value="WNZ25955.1"/>
    <property type="molecule type" value="Genomic_DNA"/>
</dbReference>
<dbReference type="AlphaFoldDB" id="A0AA96WJS8"/>
<dbReference type="GO" id="GO:0010275">
    <property type="term" value="P:NAD(P)H dehydrogenase complex assembly"/>
    <property type="evidence" value="ECO:0007669"/>
    <property type="project" value="TreeGrafter"/>
</dbReference>
<proteinExistence type="predicted"/>
<dbReference type="PANTHER" id="PTHR35724">
    <property type="entry name" value="PROTEIN CHLORORESPIRATORY REDUCTION 6, CHLOROPLASTIC"/>
    <property type="match status" value="1"/>
</dbReference>
<dbReference type="RefSeq" id="WP_316432149.1">
    <property type="nucleotide sequence ID" value="NZ_CP053586.1"/>
</dbReference>
<dbReference type="InterPro" id="IPR014946">
    <property type="entry name" value="CRR6"/>
</dbReference>
<protein>
    <submittedName>
        <fullName evidence="1">CRR6 family NdhI maturation factor</fullName>
    </submittedName>
</protein>
<name>A0AA96WJS8_9CYAN</name>
<evidence type="ECO:0000313" key="1">
    <source>
        <dbReference type="EMBL" id="WNZ25955.1"/>
    </source>
</evidence>
<organism evidence="1">
    <name type="scientific">Leptolyngbya sp. NK1-12</name>
    <dbReference type="NCBI Taxonomy" id="2547451"/>
    <lineage>
        <taxon>Bacteria</taxon>
        <taxon>Bacillati</taxon>
        <taxon>Cyanobacteriota</taxon>
        <taxon>Cyanophyceae</taxon>
        <taxon>Leptolyngbyales</taxon>
        <taxon>Leptolyngbyaceae</taxon>
        <taxon>Leptolyngbya group</taxon>
        <taxon>Leptolyngbya</taxon>
    </lineage>
</organism>
<sequence length="158" mass="18331">MTTTITLNADAIHTLDLAPAQAVIEPWIKDGSVANHEQEIRFVIDFPQEPEDPRELSEIPEVRLWFVRLDANYPWLPFLLDWEAQELGRYTAMLVPHQFSSSGIEFNPEALEIFLMQKIFVLANWMQEQGIASRTKLKFMAQMLSYELDDGFFDLLNI</sequence>
<dbReference type="Pfam" id="PF08847">
    <property type="entry name" value="Crr6"/>
    <property type="match status" value="1"/>
</dbReference>
<gene>
    <name evidence="1" type="ORF">HJG54_26085</name>
</gene>